<accession>A0A251UMN6</accession>
<dbReference type="Proteomes" id="UP000215914">
    <property type="component" value="Chromosome 5"/>
</dbReference>
<sequence>MCHQLYMIVINHLFILKVLMQTNDSMKCFHQRCISSFYLIKTVIFSPRQRRQEFDCY</sequence>
<reference evidence="2" key="3">
    <citation type="submission" date="2020-06" db="EMBL/GenBank/DDBJ databases">
        <title>Helianthus annuus Genome sequencing and assembly Release 2.</title>
        <authorList>
            <person name="Gouzy J."/>
            <person name="Langlade N."/>
            <person name="Munos S."/>
        </authorList>
    </citation>
    <scope>NUCLEOTIDE SEQUENCE</scope>
    <source>
        <tissue evidence="2">Leaves</tissue>
    </source>
</reference>
<organism evidence="3 4">
    <name type="scientific">Helianthus annuus</name>
    <name type="common">Common sunflower</name>
    <dbReference type="NCBI Taxonomy" id="4232"/>
    <lineage>
        <taxon>Eukaryota</taxon>
        <taxon>Viridiplantae</taxon>
        <taxon>Streptophyta</taxon>
        <taxon>Embryophyta</taxon>
        <taxon>Tracheophyta</taxon>
        <taxon>Spermatophyta</taxon>
        <taxon>Magnoliopsida</taxon>
        <taxon>eudicotyledons</taxon>
        <taxon>Gunneridae</taxon>
        <taxon>Pentapetalae</taxon>
        <taxon>asterids</taxon>
        <taxon>campanulids</taxon>
        <taxon>Asterales</taxon>
        <taxon>Asteraceae</taxon>
        <taxon>Asteroideae</taxon>
        <taxon>Heliantheae alliance</taxon>
        <taxon>Heliantheae</taxon>
        <taxon>Helianthus</taxon>
    </lineage>
</organism>
<dbReference type="Gramene" id="mRNA:HanXRQr2_Chr05g0199501">
    <property type="protein sequence ID" value="CDS:HanXRQr2_Chr05g0199501.1"/>
    <property type="gene ID" value="HanXRQr2_Chr05g0199501"/>
</dbReference>
<dbReference type="AlphaFoldDB" id="A0A251UMN6"/>
<feature type="signal peptide" evidence="1">
    <location>
        <begin position="1"/>
        <end position="20"/>
    </location>
</feature>
<gene>
    <name evidence="3" type="ORF">HannXRQ_Chr05g0136021</name>
    <name evidence="2" type="ORF">HanXRQr2_Chr05g0199501</name>
</gene>
<dbReference type="EMBL" id="CM007894">
    <property type="protein sequence ID" value="OTG24374.1"/>
    <property type="molecule type" value="Genomic_DNA"/>
</dbReference>
<protein>
    <submittedName>
        <fullName evidence="3">Uncharacterized protein</fullName>
    </submittedName>
</protein>
<proteinExistence type="predicted"/>
<evidence type="ECO:0000313" key="3">
    <source>
        <dbReference type="EMBL" id="OTG24374.1"/>
    </source>
</evidence>
<evidence type="ECO:0000313" key="2">
    <source>
        <dbReference type="EMBL" id="KAF5804645.1"/>
    </source>
</evidence>
<dbReference type="InParanoid" id="A0A251UMN6"/>
<evidence type="ECO:0000256" key="1">
    <source>
        <dbReference type="SAM" id="SignalP"/>
    </source>
</evidence>
<dbReference type="EMBL" id="MNCJ02000320">
    <property type="protein sequence ID" value="KAF5804645.1"/>
    <property type="molecule type" value="Genomic_DNA"/>
</dbReference>
<keyword evidence="4" id="KW-1185">Reference proteome</keyword>
<reference evidence="2 4" key="1">
    <citation type="journal article" date="2017" name="Nature">
        <title>The sunflower genome provides insights into oil metabolism, flowering and Asterid evolution.</title>
        <authorList>
            <person name="Badouin H."/>
            <person name="Gouzy J."/>
            <person name="Grassa C.J."/>
            <person name="Murat F."/>
            <person name="Staton S.E."/>
            <person name="Cottret L."/>
            <person name="Lelandais-Briere C."/>
            <person name="Owens G.L."/>
            <person name="Carrere S."/>
            <person name="Mayjonade B."/>
            <person name="Legrand L."/>
            <person name="Gill N."/>
            <person name="Kane N.C."/>
            <person name="Bowers J.E."/>
            <person name="Hubner S."/>
            <person name="Bellec A."/>
            <person name="Berard A."/>
            <person name="Berges H."/>
            <person name="Blanchet N."/>
            <person name="Boniface M.C."/>
            <person name="Brunel D."/>
            <person name="Catrice O."/>
            <person name="Chaidir N."/>
            <person name="Claudel C."/>
            <person name="Donnadieu C."/>
            <person name="Faraut T."/>
            <person name="Fievet G."/>
            <person name="Helmstetter N."/>
            <person name="King M."/>
            <person name="Knapp S.J."/>
            <person name="Lai Z."/>
            <person name="Le Paslier M.C."/>
            <person name="Lippi Y."/>
            <person name="Lorenzon L."/>
            <person name="Mandel J.R."/>
            <person name="Marage G."/>
            <person name="Marchand G."/>
            <person name="Marquand E."/>
            <person name="Bret-Mestries E."/>
            <person name="Morien E."/>
            <person name="Nambeesan S."/>
            <person name="Nguyen T."/>
            <person name="Pegot-Espagnet P."/>
            <person name="Pouilly N."/>
            <person name="Raftis F."/>
            <person name="Sallet E."/>
            <person name="Schiex T."/>
            <person name="Thomas J."/>
            <person name="Vandecasteele C."/>
            <person name="Vares D."/>
            <person name="Vear F."/>
            <person name="Vautrin S."/>
            <person name="Crespi M."/>
            <person name="Mangin B."/>
            <person name="Burke J.M."/>
            <person name="Salse J."/>
            <person name="Munos S."/>
            <person name="Vincourt P."/>
            <person name="Rieseberg L.H."/>
            <person name="Langlade N.B."/>
        </authorList>
    </citation>
    <scope>NUCLEOTIDE SEQUENCE [LARGE SCALE GENOMIC DNA]</scope>
    <source>
        <strain evidence="4">cv. SF193</strain>
        <tissue evidence="2">Leaves</tissue>
    </source>
</reference>
<evidence type="ECO:0000313" key="4">
    <source>
        <dbReference type="Proteomes" id="UP000215914"/>
    </source>
</evidence>
<feature type="chain" id="PRO_5012038433" evidence="1">
    <location>
        <begin position="21"/>
        <end position="57"/>
    </location>
</feature>
<name>A0A251UMN6_HELAN</name>
<reference evidence="3" key="2">
    <citation type="submission" date="2017-02" db="EMBL/GenBank/DDBJ databases">
        <title>Sunflower complete genome.</title>
        <authorList>
            <person name="Langlade N."/>
            <person name="Munos S."/>
        </authorList>
    </citation>
    <scope>NUCLEOTIDE SEQUENCE [LARGE SCALE GENOMIC DNA]</scope>
    <source>
        <tissue evidence="3">Leaves</tissue>
    </source>
</reference>
<keyword evidence="1" id="KW-0732">Signal</keyword>